<organism evidence="1 3">
    <name type="scientific">Clostridium septicum</name>
    <dbReference type="NCBI Taxonomy" id="1504"/>
    <lineage>
        <taxon>Bacteria</taxon>
        <taxon>Bacillati</taxon>
        <taxon>Bacillota</taxon>
        <taxon>Clostridia</taxon>
        <taxon>Eubacteriales</taxon>
        <taxon>Clostridiaceae</taxon>
        <taxon>Clostridium</taxon>
    </lineage>
</organism>
<dbReference type="EMBL" id="CP023671">
    <property type="protein sequence ID" value="AYE35015.1"/>
    <property type="molecule type" value="Genomic_DNA"/>
</dbReference>
<dbReference type="Proteomes" id="UP001055437">
    <property type="component" value="Chromosome"/>
</dbReference>
<dbReference type="Proteomes" id="UP000280586">
    <property type="component" value="Chromosome"/>
</dbReference>
<dbReference type="RefSeq" id="WP_066673365.1">
    <property type="nucleotide sequence ID" value="NZ_CABMIZ010000001.1"/>
</dbReference>
<dbReference type="AlphaFoldDB" id="A0A9N7JN52"/>
<proteinExistence type="predicted"/>
<reference evidence="1 3" key="1">
    <citation type="submission" date="2017-09" db="EMBL/GenBank/DDBJ databases">
        <authorList>
            <person name="Thomas P."/>
            <person name="Seyboldt C."/>
        </authorList>
    </citation>
    <scope>NUCLEOTIDE SEQUENCE [LARGE SCALE GENOMIC DNA]</scope>
    <source>
        <strain evidence="1 3">DSM 7534</strain>
    </source>
</reference>
<dbReference type="GeneID" id="303561334"/>
<dbReference type="OrthoDB" id="1907228at2"/>
<name>A0A9N7JN52_CLOSE</name>
<evidence type="ECO:0000313" key="1">
    <source>
        <dbReference type="EMBL" id="AYE35015.1"/>
    </source>
</evidence>
<evidence type="ECO:0000313" key="3">
    <source>
        <dbReference type="Proteomes" id="UP000280586"/>
    </source>
</evidence>
<dbReference type="EMBL" id="CP099799">
    <property type="protein sequence ID" value="USS01613.1"/>
    <property type="molecule type" value="Genomic_DNA"/>
</dbReference>
<keyword evidence="4" id="KW-1185">Reference proteome</keyword>
<gene>
    <name evidence="1" type="ORF">CP523_11635</name>
    <name evidence="2" type="ORF">NH397_04005</name>
</gene>
<evidence type="ECO:0000313" key="2">
    <source>
        <dbReference type="EMBL" id="USS01613.1"/>
    </source>
</evidence>
<dbReference type="KEGG" id="csep:CP523_11635"/>
<reference evidence="2" key="2">
    <citation type="submission" date="2022-06" db="EMBL/GenBank/DDBJ databases">
        <authorList>
            <person name="Holder M.E."/>
            <person name="Ajami N.J."/>
            <person name="Petrosino J.F."/>
        </authorList>
    </citation>
    <scope>NUCLEOTIDE SEQUENCE</scope>
    <source>
        <strain evidence="2">RMA 8861</strain>
    </source>
</reference>
<evidence type="ECO:0000313" key="4">
    <source>
        <dbReference type="Proteomes" id="UP001055437"/>
    </source>
</evidence>
<protein>
    <submittedName>
        <fullName evidence="1">Uncharacterized protein</fullName>
    </submittedName>
</protein>
<accession>A0A9N7JN52</accession>
<sequence>MINITQLNAEDIRSIVNLKGKEKGFQVTNLVINDTLNFSGTLNGILNGKVTGDVGIKGIKDEKLILQVFDLKLSSFGIFKANTSLIMKAISKLAKEHEVEVEGNKFLVQVDKIKEEMKMLETIIEDIYIENNHLNIVGENLNDYLMG</sequence>